<feature type="compositionally biased region" description="Polar residues" evidence="3">
    <location>
        <begin position="96"/>
        <end position="106"/>
    </location>
</feature>
<name>A0A7Z9A4H2_9MICC</name>
<dbReference type="RefSeq" id="WP_126500449.1">
    <property type="nucleotide sequence ID" value="NZ_LR134479.1"/>
</dbReference>
<dbReference type="InterPro" id="IPR036165">
    <property type="entry name" value="YefM-like_sf"/>
</dbReference>
<comment type="similarity">
    <text evidence="1 2">Belongs to the phD/YefM antitoxin family.</text>
</comment>
<dbReference type="EMBL" id="LR134479">
    <property type="protein sequence ID" value="VEI24011.1"/>
    <property type="molecule type" value="Genomic_DNA"/>
</dbReference>
<sequence>MTVMTNQEFKQNVSQAQKAAQTEPVIITDRGEPAYVLMTYTEYEKNVHHNKPFISIADALCSSDPNVADIDLELKPRSRTQRRPVDFEDQPAELNGSPTPYETQTVMWAGRR</sequence>
<dbReference type="Proteomes" id="UP000282386">
    <property type="component" value="Chromosome"/>
</dbReference>
<reference evidence="4 5" key="1">
    <citation type="submission" date="2018-12" db="EMBL/GenBank/DDBJ databases">
        <authorList>
            <consortium name="Pathogen Informatics"/>
        </authorList>
    </citation>
    <scope>NUCLEOTIDE SEQUENCE [LARGE SCALE GENOMIC DNA]</scope>
    <source>
        <strain evidence="4 5">NCTC10207</strain>
    </source>
</reference>
<dbReference type="Pfam" id="PF02604">
    <property type="entry name" value="PhdYeFM_antitox"/>
    <property type="match status" value="1"/>
</dbReference>
<feature type="region of interest" description="Disordered" evidence="3">
    <location>
        <begin position="75"/>
        <end position="112"/>
    </location>
</feature>
<dbReference type="AlphaFoldDB" id="A0A7Z9A4H2"/>
<organism evidence="4 5">
    <name type="scientific">Rothia aeria</name>
    <dbReference type="NCBI Taxonomy" id="172042"/>
    <lineage>
        <taxon>Bacteria</taxon>
        <taxon>Bacillati</taxon>
        <taxon>Actinomycetota</taxon>
        <taxon>Actinomycetes</taxon>
        <taxon>Micrococcales</taxon>
        <taxon>Micrococcaceae</taxon>
        <taxon>Rothia</taxon>
    </lineage>
</organism>
<dbReference type="NCBIfam" id="TIGR01552">
    <property type="entry name" value="phd_fam"/>
    <property type="match status" value="1"/>
</dbReference>
<evidence type="ECO:0000256" key="1">
    <source>
        <dbReference type="ARBA" id="ARBA00009981"/>
    </source>
</evidence>
<accession>A0A7Z9A4H2</accession>
<evidence type="ECO:0000313" key="4">
    <source>
        <dbReference type="EMBL" id="VEI24011.1"/>
    </source>
</evidence>
<comment type="function">
    <text evidence="2">Antitoxin component of a type II toxin-antitoxin (TA) system.</text>
</comment>
<evidence type="ECO:0000256" key="2">
    <source>
        <dbReference type="RuleBase" id="RU362080"/>
    </source>
</evidence>
<dbReference type="Gene3D" id="3.40.1620.10">
    <property type="entry name" value="YefM-like domain"/>
    <property type="match status" value="1"/>
</dbReference>
<proteinExistence type="inferred from homology"/>
<dbReference type="SUPFAM" id="SSF143120">
    <property type="entry name" value="YefM-like"/>
    <property type="match status" value="1"/>
</dbReference>
<evidence type="ECO:0000256" key="3">
    <source>
        <dbReference type="SAM" id="MobiDB-lite"/>
    </source>
</evidence>
<evidence type="ECO:0000313" key="5">
    <source>
        <dbReference type="Proteomes" id="UP000282386"/>
    </source>
</evidence>
<protein>
    <recommendedName>
        <fullName evidence="2">Antitoxin</fullName>
    </recommendedName>
</protein>
<gene>
    <name evidence="4" type="ORF">NCTC10207_01854</name>
</gene>
<dbReference type="InterPro" id="IPR006442">
    <property type="entry name" value="Antitoxin_Phd/YefM"/>
</dbReference>